<evidence type="ECO:0000313" key="1">
    <source>
        <dbReference type="EMBL" id="MBJ6363815.1"/>
    </source>
</evidence>
<accession>A0A934JBK6</accession>
<name>A0A934JBK6_9BACL</name>
<evidence type="ECO:0000313" key="2">
    <source>
        <dbReference type="Proteomes" id="UP000640274"/>
    </source>
</evidence>
<dbReference type="AlphaFoldDB" id="A0A934JBK6"/>
<protein>
    <recommendedName>
        <fullName evidence="3">Flagellar assembly protein H</fullName>
    </recommendedName>
</protein>
<dbReference type="Proteomes" id="UP000640274">
    <property type="component" value="Unassembled WGS sequence"/>
</dbReference>
<organism evidence="1 2">
    <name type="scientific">Paenibacillus roseus</name>
    <dbReference type="NCBI Taxonomy" id="2798579"/>
    <lineage>
        <taxon>Bacteria</taxon>
        <taxon>Bacillati</taxon>
        <taxon>Bacillota</taxon>
        <taxon>Bacilli</taxon>
        <taxon>Bacillales</taxon>
        <taxon>Paenibacillaceae</taxon>
        <taxon>Paenibacillus</taxon>
    </lineage>
</organism>
<comment type="caution">
    <text evidence="1">The sequence shown here is derived from an EMBL/GenBank/DDBJ whole genome shotgun (WGS) entry which is preliminary data.</text>
</comment>
<dbReference type="RefSeq" id="WP_199021577.1">
    <property type="nucleotide sequence ID" value="NZ_JAELUP010000107.1"/>
</dbReference>
<evidence type="ECO:0008006" key="3">
    <source>
        <dbReference type="Google" id="ProtNLM"/>
    </source>
</evidence>
<reference evidence="1" key="1">
    <citation type="submission" date="2020-12" db="EMBL/GenBank/DDBJ databases">
        <authorList>
            <person name="Huq M.A."/>
        </authorList>
    </citation>
    <scope>NUCLEOTIDE SEQUENCE</scope>
    <source>
        <strain evidence="1">MAHUQ-46</strain>
    </source>
</reference>
<sequence>MTRSRTRKRRITRVPAADATYSQGYDSAYNEGYNSGFAKGFEDGHQISYEQQP</sequence>
<gene>
    <name evidence="1" type="ORF">JFN88_21615</name>
</gene>
<dbReference type="EMBL" id="JAELUP010000107">
    <property type="protein sequence ID" value="MBJ6363815.1"/>
    <property type="molecule type" value="Genomic_DNA"/>
</dbReference>
<proteinExistence type="predicted"/>
<keyword evidence="2" id="KW-1185">Reference proteome</keyword>